<gene>
    <name evidence="2" type="ORF">CHGG_08039</name>
</gene>
<name>Q2GVG5_CHAGB</name>
<dbReference type="HOGENOM" id="CLU_1937919_0_0_1"/>
<evidence type="ECO:0000256" key="1">
    <source>
        <dbReference type="SAM" id="MobiDB-lite"/>
    </source>
</evidence>
<evidence type="ECO:0000313" key="3">
    <source>
        <dbReference type="Proteomes" id="UP000001056"/>
    </source>
</evidence>
<feature type="compositionally biased region" description="Basic and acidic residues" evidence="1">
    <location>
        <begin position="8"/>
        <end position="36"/>
    </location>
</feature>
<dbReference type="Proteomes" id="UP000001056">
    <property type="component" value="Unassembled WGS sequence"/>
</dbReference>
<reference evidence="3" key="1">
    <citation type="journal article" date="2015" name="Genome Announc.">
        <title>Draft genome sequence of the cellulolytic fungus Chaetomium globosum.</title>
        <authorList>
            <person name="Cuomo C.A."/>
            <person name="Untereiner W.A."/>
            <person name="Ma L.-J."/>
            <person name="Grabherr M."/>
            <person name="Birren B.W."/>
        </authorList>
    </citation>
    <scope>NUCLEOTIDE SEQUENCE [LARGE SCALE GENOMIC DNA]</scope>
    <source>
        <strain evidence="3">ATCC 6205 / CBS 148.51 / DSM 1962 / NBRC 6347 / NRRL 1970</strain>
    </source>
</reference>
<protein>
    <submittedName>
        <fullName evidence="2">Uncharacterized protein</fullName>
    </submittedName>
</protein>
<feature type="region of interest" description="Disordered" evidence="1">
    <location>
        <begin position="1"/>
        <end position="36"/>
    </location>
</feature>
<dbReference type="EMBL" id="CH408033">
    <property type="protein sequence ID" value="EAQ86786.1"/>
    <property type="molecule type" value="Genomic_DNA"/>
</dbReference>
<accession>Q2GVG5</accession>
<sequence>MGSTTRYVRNEDGTRHPHPRKPWDRDGPARPEDPRSFAKYTQTWKKVVVYVLGLRAVTAVLAKEPGCEDIKILCSLTEQQKEADERLANTTPDEDVFQPFMKFSAEVHAAHIITVAGPLHVASQARCVRC</sequence>
<dbReference type="VEuPathDB" id="FungiDB:CHGG_08039"/>
<dbReference type="AlphaFoldDB" id="Q2GVG5"/>
<dbReference type="InParanoid" id="Q2GVG5"/>
<organism evidence="2 3">
    <name type="scientific">Chaetomium globosum (strain ATCC 6205 / CBS 148.51 / DSM 1962 / NBRC 6347 / NRRL 1970)</name>
    <name type="common">Soil fungus</name>
    <dbReference type="NCBI Taxonomy" id="306901"/>
    <lineage>
        <taxon>Eukaryota</taxon>
        <taxon>Fungi</taxon>
        <taxon>Dikarya</taxon>
        <taxon>Ascomycota</taxon>
        <taxon>Pezizomycotina</taxon>
        <taxon>Sordariomycetes</taxon>
        <taxon>Sordariomycetidae</taxon>
        <taxon>Sordariales</taxon>
        <taxon>Chaetomiaceae</taxon>
        <taxon>Chaetomium</taxon>
    </lineage>
</organism>
<proteinExistence type="predicted"/>
<evidence type="ECO:0000313" key="2">
    <source>
        <dbReference type="EMBL" id="EAQ86786.1"/>
    </source>
</evidence>
<keyword evidence="3" id="KW-1185">Reference proteome</keyword>
<dbReference type="GeneID" id="4394168"/>
<dbReference type="RefSeq" id="XP_001225695.1">
    <property type="nucleotide sequence ID" value="XM_001225694.1"/>
</dbReference>